<reference evidence="1 2" key="1">
    <citation type="journal article" date="2011" name="BMC Genomics">
        <title>Insight into cross-talk between intra-amoebal pathogens.</title>
        <authorList>
            <person name="Gimenez G."/>
            <person name="Bertelli C."/>
            <person name="Moliner C."/>
            <person name="Robert C."/>
            <person name="Raoult D."/>
            <person name="Fournier P.E."/>
            <person name="Greub G."/>
        </authorList>
    </citation>
    <scope>NUCLEOTIDE SEQUENCE [LARGE SCALE GENOMIC DNA]</scope>
    <source>
        <strain evidence="1 2">LLAP12</strain>
    </source>
</reference>
<sequence>MPASRIFIKRLRVDDHWFILVTKEGDHKHLFEEFNALPRDTHEQKEGKITHRFSWLNLISAFVVAH</sequence>
<organism evidence="1 2">
    <name type="scientific">Legionella drancourtii LLAP12</name>
    <dbReference type="NCBI Taxonomy" id="658187"/>
    <lineage>
        <taxon>Bacteria</taxon>
        <taxon>Pseudomonadati</taxon>
        <taxon>Pseudomonadota</taxon>
        <taxon>Gammaproteobacteria</taxon>
        <taxon>Legionellales</taxon>
        <taxon>Legionellaceae</taxon>
        <taxon>Legionella</taxon>
    </lineage>
</organism>
<dbReference type="EMBL" id="JH413805">
    <property type="protein sequence ID" value="EHL32105.1"/>
    <property type="molecule type" value="Genomic_DNA"/>
</dbReference>
<name>G9EKZ4_9GAMM</name>
<protein>
    <submittedName>
        <fullName evidence="1">Uncharacterized protein</fullName>
    </submittedName>
</protein>
<dbReference type="Proteomes" id="UP000002770">
    <property type="component" value="Unassembled WGS sequence"/>
</dbReference>
<evidence type="ECO:0000313" key="2">
    <source>
        <dbReference type="Proteomes" id="UP000002770"/>
    </source>
</evidence>
<gene>
    <name evidence="1" type="ORF">LDG_5888</name>
</gene>
<keyword evidence="2" id="KW-1185">Reference proteome</keyword>
<proteinExistence type="predicted"/>
<evidence type="ECO:0000313" key="1">
    <source>
        <dbReference type="EMBL" id="EHL32105.1"/>
    </source>
</evidence>
<dbReference type="InParanoid" id="G9EKZ4"/>
<dbReference type="AlphaFoldDB" id="G9EKZ4"/>
<dbReference type="HOGENOM" id="CLU_2825788_0_0_6"/>
<accession>G9EKZ4</accession>